<keyword evidence="4" id="KW-1185">Reference proteome</keyword>
<evidence type="ECO:0000259" key="2">
    <source>
        <dbReference type="Pfam" id="PF17930"/>
    </source>
</evidence>
<name>K9HKC4_9PROT</name>
<dbReference type="AlphaFoldDB" id="K9HKC4"/>
<proteinExistence type="predicted"/>
<feature type="domain" description="LpxI C-terminal" evidence="1">
    <location>
        <begin position="138"/>
        <end position="267"/>
    </location>
</feature>
<evidence type="ECO:0000259" key="1">
    <source>
        <dbReference type="Pfam" id="PF06230"/>
    </source>
</evidence>
<evidence type="ECO:0000313" key="4">
    <source>
        <dbReference type="Proteomes" id="UP000009881"/>
    </source>
</evidence>
<gene>
    <name evidence="3" type="ORF">C882_4150</name>
</gene>
<sequence length="276" mass="28469">MPRKLGIIAGGGTLPARLVRACRDAGRPVFVLALKDHCDAAALGSDVDQAWIRMGEAGTGIRLLHEAGVSDLVMAGGVDRPTIAGLRPDWRTARFFARLGFKALGDDSLLSAVTRELEAEGFCIVGVHDVLPDLSPETGILGRHTPDESARADIARAVEVVRALGALDVGQGAVVQQGIVLGVEAVEGTDRLLARCRALARPGPGGVLVKLCKPGQETRVDLPTVGPDTISNAAAAGLRGVAVHAGRSLLVDREATIAAADAAGLFLLAIDPEVAA</sequence>
<dbReference type="Gene3D" id="3.40.140.80">
    <property type="match status" value="1"/>
</dbReference>
<dbReference type="Pfam" id="PF17930">
    <property type="entry name" value="LpxI_N"/>
    <property type="match status" value="1"/>
</dbReference>
<dbReference type="EMBL" id="ANHY01000007">
    <property type="protein sequence ID" value="EKV30813.1"/>
    <property type="molecule type" value="Genomic_DNA"/>
</dbReference>
<dbReference type="PANTHER" id="PTHR39962:SF1">
    <property type="entry name" value="LPXI FAMILY PROTEIN"/>
    <property type="match status" value="1"/>
</dbReference>
<dbReference type="PATRIC" id="fig|1238182.3.peg.1812"/>
<dbReference type="Gene3D" id="3.40.50.20">
    <property type="match status" value="1"/>
</dbReference>
<dbReference type="OrthoDB" id="9789836at2"/>
<evidence type="ECO:0000313" key="3">
    <source>
        <dbReference type="EMBL" id="EKV30813.1"/>
    </source>
</evidence>
<dbReference type="Pfam" id="PF06230">
    <property type="entry name" value="LpxI_C"/>
    <property type="match status" value="1"/>
</dbReference>
<dbReference type="InterPro" id="IPR053174">
    <property type="entry name" value="LpxI"/>
</dbReference>
<accession>K9HKC4</accession>
<comment type="caution">
    <text evidence="3">The sequence shown here is derived from an EMBL/GenBank/DDBJ whole genome shotgun (WGS) entry which is preliminary data.</text>
</comment>
<dbReference type="InterPro" id="IPR041255">
    <property type="entry name" value="LpxI_N"/>
</dbReference>
<dbReference type="STRING" id="1238182.C882_4150"/>
<dbReference type="InterPro" id="IPR043167">
    <property type="entry name" value="LpxI_C_sf"/>
</dbReference>
<protein>
    <submittedName>
        <fullName evidence="3">UDP-2,3-diacylglucosamine pyrophosphatase</fullName>
    </submittedName>
</protein>
<feature type="domain" description="LpxI N-terminal" evidence="2">
    <location>
        <begin position="4"/>
        <end position="134"/>
    </location>
</feature>
<dbReference type="InterPro" id="IPR010415">
    <property type="entry name" value="LpxI_C"/>
</dbReference>
<dbReference type="RefSeq" id="WP_009540258.1">
    <property type="nucleotide sequence ID" value="NZ_ANHY01000007.1"/>
</dbReference>
<dbReference type="Proteomes" id="UP000009881">
    <property type="component" value="Unassembled WGS sequence"/>
</dbReference>
<reference evidence="3 4" key="1">
    <citation type="journal article" date="2013" name="Genome Announc.">
        <title>Draft Genome Sequence of an Alphaproteobacterium, Caenispirillum salinarum AK4(T), Isolated from a Solar Saltern.</title>
        <authorList>
            <person name="Khatri I."/>
            <person name="Singh A."/>
            <person name="Korpole S."/>
            <person name="Pinnaka A.K."/>
            <person name="Subramanian S."/>
        </authorList>
    </citation>
    <scope>NUCLEOTIDE SEQUENCE [LARGE SCALE GENOMIC DNA]</scope>
    <source>
        <strain evidence="3 4">AK4</strain>
    </source>
</reference>
<dbReference type="eggNOG" id="COG3494">
    <property type="taxonomic scope" value="Bacteria"/>
</dbReference>
<organism evidence="3 4">
    <name type="scientific">Caenispirillum salinarum AK4</name>
    <dbReference type="NCBI Taxonomy" id="1238182"/>
    <lineage>
        <taxon>Bacteria</taxon>
        <taxon>Pseudomonadati</taxon>
        <taxon>Pseudomonadota</taxon>
        <taxon>Alphaproteobacteria</taxon>
        <taxon>Rhodospirillales</taxon>
        <taxon>Novispirillaceae</taxon>
        <taxon>Caenispirillum</taxon>
    </lineage>
</organism>
<dbReference type="PANTHER" id="PTHR39962">
    <property type="entry name" value="BLL4848 PROTEIN"/>
    <property type="match status" value="1"/>
</dbReference>